<reference evidence="1" key="1">
    <citation type="submission" date="2009-10" db="EMBL/GenBank/DDBJ databases">
        <title>Diversity of trophic interactions inside an arsenic-rich microbial ecosystem.</title>
        <authorList>
            <person name="Bertin P.N."/>
            <person name="Heinrich-Salmeron A."/>
            <person name="Pelletier E."/>
            <person name="Goulhen-Chollet F."/>
            <person name="Arsene-Ploetze F."/>
            <person name="Gallien S."/>
            <person name="Calteau A."/>
            <person name="Vallenet D."/>
            <person name="Casiot C."/>
            <person name="Chane-Woon-Ming B."/>
            <person name="Giloteaux L."/>
            <person name="Barakat M."/>
            <person name="Bonnefoy V."/>
            <person name="Bruneel O."/>
            <person name="Chandler M."/>
            <person name="Cleiss J."/>
            <person name="Duran R."/>
            <person name="Elbaz-Poulichet F."/>
            <person name="Fonknechten N."/>
            <person name="Lauga B."/>
            <person name="Mornico D."/>
            <person name="Ortet P."/>
            <person name="Schaeffer C."/>
            <person name="Siguier P."/>
            <person name="Alexander Thil Smith A."/>
            <person name="Van Dorsselaer A."/>
            <person name="Weissenbach J."/>
            <person name="Medigue C."/>
            <person name="Le Paslier D."/>
        </authorList>
    </citation>
    <scope>NUCLEOTIDE SEQUENCE</scope>
</reference>
<dbReference type="AlphaFoldDB" id="E6QKF0"/>
<sequence>MKKDILKEADYRYDFDRDMYFNREAKKAFSLEFVADTPEQELAKHIEETLNPIGWTFYFNSPPSESVQRELERLLDK</sequence>
<gene>
    <name evidence="1" type="ORF">CARN6_1090</name>
</gene>
<comment type="caution">
    <text evidence="1">The sequence shown here is derived from an EMBL/GenBank/DDBJ whole genome shotgun (WGS) entry which is preliminary data.</text>
</comment>
<accession>E6QKF0</accession>
<proteinExistence type="predicted"/>
<protein>
    <submittedName>
        <fullName evidence="1">Uncharacterized protein</fullName>
    </submittedName>
</protein>
<name>E6QKF0_9ZZZZ</name>
<evidence type="ECO:0000313" key="1">
    <source>
        <dbReference type="EMBL" id="CBI07717.1"/>
    </source>
</evidence>
<organism evidence="1">
    <name type="scientific">mine drainage metagenome</name>
    <dbReference type="NCBI Taxonomy" id="410659"/>
    <lineage>
        <taxon>unclassified sequences</taxon>
        <taxon>metagenomes</taxon>
        <taxon>ecological metagenomes</taxon>
    </lineage>
</organism>
<dbReference type="EMBL" id="CABQ01000126">
    <property type="protein sequence ID" value="CBI07717.1"/>
    <property type="molecule type" value="Genomic_DNA"/>
</dbReference>